<feature type="region of interest" description="Disordered" evidence="1">
    <location>
        <begin position="64"/>
        <end position="163"/>
    </location>
</feature>
<dbReference type="InterPro" id="IPR021072">
    <property type="entry name" value="MAGE_N"/>
</dbReference>
<dbReference type="SMART" id="SM01373">
    <property type="entry name" value="MAGE"/>
    <property type="match status" value="1"/>
</dbReference>
<dbReference type="InterPro" id="IPR002190">
    <property type="entry name" value="MHD_dom"/>
</dbReference>
<dbReference type="Gene3D" id="1.10.10.1210">
    <property type="entry name" value="MAGE homology domain, winged helix WH2 motif"/>
    <property type="match status" value="1"/>
</dbReference>
<feature type="compositionally biased region" description="Basic residues" evidence="1">
    <location>
        <begin position="65"/>
        <end position="77"/>
    </location>
</feature>
<evidence type="ECO:0000259" key="2">
    <source>
        <dbReference type="PROSITE" id="PS50838"/>
    </source>
</evidence>
<dbReference type="EMBL" id="VCEB01000011">
    <property type="protein sequence ID" value="KAB0372379.1"/>
    <property type="molecule type" value="Genomic_DNA"/>
</dbReference>
<feature type="compositionally biased region" description="Polar residues" evidence="1">
    <location>
        <begin position="112"/>
        <end position="123"/>
    </location>
</feature>
<feature type="domain" description="MAGE" evidence="2">
    <location>
        <begin position="161"/>
        <end position="360"/>
    </location>
</feature>
<sequence length="397" mass="43601">MEKMLRTVENSQNSSHCHSLAPPGIHGGQQCVSLTANRKVSALHHLLACPVPCPLCLLIVMPRGQKSKRRGREKRRQARMESKNLGDGQAAASPTPTSGSTPPASPTAGAGQNPQGATATSSPVAGASRPKSKAHARLQAKQRRKSSQVSTFSKPDPPDPLTKKAGVLMHFMLEKFKMQQPIRKMDMLKVVHKMFKAHFPEILKKATERIELVFGLELKEVKPNGHSYTLVCKEERAKDGVLGSTLEVPKNGLLMPLLGVIFLNGNSASEAEIWDFLNVLGIYDGNTHIIFGEPRKFITEELVQEKYLVYRQIPDSDPPSYEFVWGPRAHAETTKMKVLEFVAKINNTVPSAFPFLYEEALRDEEERATAISAARARGAAKAIAHSRVPPSNPSSPQ</sequence>
<evidence type="ECO:0000313" key="3">
    <source>
        <dbReference type="EMBL" id="KAB0372379.1"/>
    </source>
</evidence>
<dbReference type="FunFam" id="1.10.10.1200:FF:000007">
    <property type="entry name" value="Melanoma-associated antigen C2"/>
    <property type="match status" value="1"/>
</dbReference>
<dbReference type="PANTHER" id="PTHR11736">
    <property type="entry name" value="MELANOMA-ASSOCIATED ANTIGEN MAGE ANTIGEN"/>
    <property type="match status" value="1"/>
</dbReference>
<dbReference type="FunFam" id="1.10.10.1210:FF:000001">
    <property type="entry name" value="melanoma-associated antigen D1"/>
    <property type="match status" value="1"/>
</dbReference>
<reference evidence="3 4" key="1">
    <citation type="submission" date="2019-06" db="EMBL/GenBank/DDBJ databases">
        <title>Discovery of a novel chromosome fission-fusion reversal in muntjac.</title>
        <authorList>
            <person name="Mudd A.B."/>
            <person name="Bredeson J.V."/>
            <person name="Baum R."/>
            <person name="Hockemeyer D."/>
            <person name="Rokhsar D.S."/>
        </authorList>
    </citation>
    <scope>NUCLEOTIDE SEQUENCE [LARGE SCALE GENOMIC DNA]</scope>
    <source>
        <strain evidence="3">UCam_UCB_Mr</strain>
        <tissue evidence="3">Fibroblast cell line</tissue>
    </source>
</reference>
<dbReference type="AlphaFoldDB" id="A0A5N3XE47"/>
<protein>
    <recommendedName>
        <fullName evidence="2">MAGE domain-containing protein</fullName>
    </recommendedName>
</protein>
<organism evidence="3 4">
    <name type="scientific">Muntiacus reevesi</name>
    <name type="common">Reeves' muntjac</name>
    <name type="synonym">Cervus reevesi</name>
    <dbReference type="NCBI Taxonomy" id="9886"/>
    <lineage>
        <taxon>Eukaryota</taxon>
        <taxon>Metazoa</taxon>
        <taxon>Chordata</taxon>
        <taxon>Craniata</taxon>
        <taxon>Vertebrata</taxon>
        <taxon>Euteleostomi</taxon>
        <taxon>Mammalia</taxon>
        <taxon>Eutheria</taxon>
        <taxon>Laurasiatheria</taxon>
        <taxon>Artiodactyla</taxon>
        <taxon>Ruminantia</taxon>
        <taxon>Pecora</taxon>
        <taxon>Cervidae</taxon>
        <taxon>Muntiacinae</taxon>
        <taxon>Muntiacus</taxon>
    </lineage>
</organism>
<comment type="caution">
    <text evidence="3">The sequence shown here is derived from an EMBL/GenBank/DDBJ whole genome shotgun (WGS) entry which is preliminary data.</text>
</comment>
<feature type="region of interest" description="Disordered" evidence="1">
    <location>
        <begin position="1"/>
        <end position="23"/>
    </location>
</feature>
<feature type="compositionally biased region" description="Polar residues" evidence="1">
    <location>
        <begin position="8"/>
        <end position="17"/>
    </location>
</feature>
<dbReference type="Proteomes" id="UP000326062">
    <property type="component" value="Chromosome X"/>
</dbReference>
<dbReference type="InterPro" id="IPR037445">
    <property type="entry name" value="MAGE"/>
</dbReference>
<dbReference type="Gene3D" id="1.10.10.1200">
    <property type="entry name" value="MAGE homology domain, winged helix WH1 motif"/>
    <property type="match status" value="1"/>
</dbReference>
<evidence type="ECO:0000256" key="1">
    <source>
        <dbReference type="SAM" id="MobiDB-lite"/>
    </source>
</evidence>
<dbReference type="GO" id="GO:0005634">
    <property type="term" value="C:nucleus"/>
    <property type="evidence" value="ECO:0007669"/>
    <property type="project" value="TreeGrafter"/>
</dbReference>
<evidence type="ECO:0000313" key="4">
    <source>
        <dbReference type="Proteomes" id="UP000326062"/>
    </source>
</evidence>
<dbReference type="PROSITE" id="PS50838">
    <property type="entry name" value="MAGE"/>
    <property type="match status" value="1"/>
</dbReference>
<feature type="compositionally biased region" description="Low complexity" evidence="1">
    <location>
        <begin position="90"/>
        <end position="111"/>
    </location>
</feature>
<name>A0A5N3XE47_MUNRE</name>
<dbReference type="PANTHER" id="PTHR11736:SF155">
    <property type="entry name" value="MAGE DOMAIN-CONTAINING PROTEIN"/>
    <property type="match status" value="1"/>
</dbReference>
<dbReference type="SMART" id="SM01392">
    <property type="entry name" value="MAGE_N"/>
    <property type="match status" value="1"/>
</dbReference>
<dbReference type="Pfam" id="PF12440">
    <property type="entry name" value="MAGE_N"/>
    <property type="match status" value="1"/>
</dbReference>
<dbReference type="GO" id="GO:0000122">
    <property type="term" value="P:negative regulation of transcription by RNA polymerase II"/>
    <property type="evidence" value="ECO:0007669"/>
    <property type="project" value="TreeGrafter"/>
</dbReference>
<keyword evidence="4" id="KW-1185">Reference proteome</keyword>
<proteinExistence type="predicted"/>
<dbReference type="InterPro" id="IPR041899">
    <property type="entry name" value="MAGE_WH2"/>
</dbReference>
<accession>A0A5N3XE47</accession>
<gene>
    <name evidence="3" type="ORF">FD755_016171</name>
</gene>
<feature type="compositionally biased region" description="Basic residues" evidence="1">
    <location>
        <begin position="130"/>
        <end position="146"/>
    </location>
</feature>
<dbReference type="InterPro" id="IPR041898">
    <property type="entry name" value="MAGE_WH1"/>
</dbReference>
<dbReference type="Pfam" id="PF01454">
    <property type="entry name" value="MAGE"/>
    <property type="match status" value="2"/>
</dbReference>